<reference evidence="1" key="2">
    <citation type="submission" date="2025-03" db="EMBL/GenBank/DDBJ databases">
        <authorList>
            <consortium name="ELIXIR-Norway"/>
            <consortium name="Elixir Norway"/>
        </authorList>
    </citation>
    <scope>NUCLEOTIDE SEQUENCE</scope>
</reference>
<feature type="non-terminal residue" evidence="1">
    <location>
        <position position="1"/>
    </location>
</feature>
<name>A0AC59Z147_RANTA</name>
<dbReference type="Proteomes" id="UP001162501">
    <property type="component" value="Chromosome 21"/>
</dbReference>
<dbReference type="EMBL" id="OX596105">
    <property type="protein sequence ID" value="CAN0142885.1"/>
    <property type="molecule type" value="Genomic_DNA"/>
</dbReference>
<protein>
    <submittedName>
        <fullName evidence="1">Uncharacterized protein</fullName>
    </submittedName>
</protein>
<sequence length="110" mass="11899">VTGGLVTAGGSRLDFADARDCMFVPPPPKFTVETYPPSKVTVFREPGAAATEPALWSREPQLLSLRSGARDPQLLSLRSGARDPQLLTLHSGARDPQLLSLHSRAESRSY</sequence>
<organism evidence="1 2">
    <name type="scientific">Rangifer tarandus platyrhynchus</name>
    <name type="common">Svalbard reindeer</name>
    <dbReference type="NCBI Taxonomy" id="3082113"/>
    <lineage>
        <taxon>Eukaryota</taxon>
        <taxon>Metazoa</taxon>
        <taxon>Chordata</taxon>
        <taxon>Craniata</taxon>
        <taxon>Vertebrata</taxon>
        <taxon>Euteleostomi</taxon>
        <taxon>Mammalia</taxon>
        <taxon>Eutheria</taxon>
        <taxon>Laurasiatheria</taxon>
        <taxon>Artiodactyla</taxon>
        <taxon>Ruminantia</taxon>
        <taxon>Pecora</taxon>
        <taxon>Cervidae</taxon>
        <taxon>Odocoileinae</taxon>
        <taxon>Rangifer</taxon>
    </lineage>
</organism>
<accession>A0AC59Z147</accession>
<gene>
    <name evidence="1" type="ORF">MRATA1EN22A_LOCUS12698</name>
</gene>
<proteinExistence type="predicted"/>
<evidence type="ECO:0000313" key="1">
    <source>
        <dbReference type="EMBL" id="CAN0142885.1"/>
    </source>
</evidence>
<reference evidence="1" key="1">
    <citation type="submission" date="2023-05" db="EMBL/GenBank/DDBJ databases">
        <authorList>
            <consortium name="ELIXIR-Norway"/>
        </authorList>
    </citation>
    <scope>NUCLEOTIDE SEQUENCE</scope>
</reference>
<evidence type="ECO:0000313" key="2">
    <source>
        <dbReference type="Proteomes" id="UP001162501"/>
    </source>
</evidence>